<dbReference type="GO" id="GO:0008270">
    <property type="term" value="F:zinc ion binding"/>
    <property type="evidence" value="ECO:0007669"/>
    <property type="project" value="UniProtKB-KW"/>
</dbReference>
<dbReference type="Pfam" id="PF13639">
    <property type="entry name" value="zf-RING_2"/>
    <property type="match status" value="1"/>
</dbReference>
<dbReference type="PANTHER" id="PTHR10131">
    <property type="entry name" value="TNF RECEPTOR ASSOCIATED FACTOR"/>
    <property type="match status" value="1"/>
</dbReference>
<evidence type="ECO:0000256" key="2">
    <source>
        <dbReference type="ARBA" id="ARBA00022833"/>
    </source>
</evidence>
<reference evidence="5" key="1">
    <citation type="submission" date="2020-11" db="EMBL/GenBank/DDBJ databases">
        <authorList>
            <person name="Tran Van P."/>
        </authorList>
    </citation>
    <scope>NUCLEOTIDE SEQUENCE</scope>
</reference>
<sequence>MPGYKVSRFPNLSANEKSDYTCSICENILNCPMTTPCCLQTFCEDCITNWLQNNTTCPYDRKTLTVDRLSRASSVLVNNLENLNINCEFWDNGCQEVIKLEDLIQHTTICEHNEAKRPKTCDVCYCYKTRDHDCVKALLVAKCSANIEIDFLRKTVTNMESEKDHMVIDENCKNKDD</sequence>
<keyword evidence="1 3" id="KW-0863">Zinc-finger</keyword>
<dbReference type="InterPro" id="IPR013083">
    <property type="entry name" value="Znf_RING/FYVE/PHD"/>
</dbReference>
<dbReference type="Proteomes" id="UP000728032">
    <property type="component" value="Unassembled WGS sequence"/>
</dbReference>
<evidence type="ECO:0000259" key="4">
    <source>
        <dbReference type="PROSITE" id="PS50089"/>
    </source>
</evidence>
<keyword evidence="6" id="KW-1185">Reference proteome</keyword>
<dbReference type="Gene3D" id="3.30.40.10">
    <property type="entry name" value="Zinc/RING finger domain, C3HC4 (zinc finger)"/>
    <property type="match status" value="2"/>
</dbReference>
<name>A0A7R9MLQ0_9ACAR</name>
<organism evidence="5">
    <name type="scientific">Oppiella nova</name>
    <dbReference type="NCBI Taxonomy" id="334625"/>
    <lineage>
        <taxon>Eukaryota</taxon>
        <taxon>Metazoa</taxon>
        <taxon>Ecdysozoa</taxon>
        <taxon>Arthropoda</taxon>
        <taxon>Chelicerata</taxon>
        <taxon>Arachnida</taxon>
        <taxon>Acari</taxon>
        <taxon>Acariformes</taxon>
        <taxon>Sarcoptiformes</taxon>
        <taxon>Oribatida</taxon>
        <taxon>Brachypylina</taxon>
        <taxon>Oppioidea</taxon>
        <taxon>Oppiidae</taxon>
        <taxon>Oppiella</taxon>
    </lineage>
</organism>
<evidence type="ECO:0000256" key="3">
    <source>
        <dbReference type="PROSITE-ProRule" id="PRU00175"/>
    </source>
</evidence>
<gene>
    <name evidence="5" type="ORF">ONB1V03_LOCUS19157</name>
</gene>
<evidence type="ECO:0000256" key="1">
    <source>
        <dbReference type="ARBA" id="ARBA00022771"/>
    </source>
</evidence>
<keyword evidence="2" id="KW-0862">Zinc</keyword>
<dbReference type="PANTHER" id="PTHR10131:SF94">
    <property type="entry name" value="TNF RECEPTOR-ASSOCIATED FACTOR 4"/>
    <property type="match status" value="1"/>
</dbReference>
<dbReference type="OrthoDB" id="6477069at2759"/>
<dbReference type="PROSITE" id="PS50089">
    <property type="entry name" value="ZF_RING_2"/>
    <property type="match status" value="1"/>
</dbReference>
<accession>A0A7R9MLQ0</accession>
<feature type="non-terminal residue" evidence="5">
    <location>
        <position position="1"/>
    </location>
</feature>
<dbReference type="EMBL" id="OC943286">
    <property type="protein sequence ID" value="CAD7662597.1"/>
    <property type="molecule type" value="Genomic_DNA"/>
</dbReference>
<protein>
    <recommendedName>
        <fullName evidence="4">RING-type domain-containing protein</fullName>
    </recommendedName>
</protein>
<proteinExistence type="predicted"/>
<dbReference type="SUPFAM" id="SSF57850">
    <property type="entry name" value="RING/U-box"/>
    <property type="match status" value="1"/>
</dbReference>
<dbReference type="EMBL" id="CAJPVJ010028461">
    <property type="protein sequence ID" value="CAG2179733.1"/>
    <property type="molecule type" value="Genomic_DNA"/>
</dbReference>
<dbReference type="InterPro" id="IPR001841">
    <property type="entry name" value="Znf_RING"/>
</dbReference>
<feature type="domain" description="RING-type" evidence="4">
    <location>
        <begin position="22"/>
        <end position="61"/>
    </location>
</feature>
<evidence type="ECO:0000313" key="5">
    <source>
        <dbReference type="EMBL" id="CAD7662597.1"/>
    </source>
</evidence>
<evidence type="ECO:0000313" key="6">
    <source>
        <dbReference type="Proteomes" id="UP000728032"/>
    </source>
</evidence>
<dbReference type="AlphaFoldDB" id="A0A7R9MLQ0"/>
<keyword evidence="1 3" id="KW-0479">Metal-binding</keyword>